<dbReference type="OrthoDB" id="3398135at2"/>
<dbReference type="AlphaFoldDB" id="A0A327ZEU4"/>
<dbReference type="Proteomes" id="UP000249341">
    <property type="component" value="Unassembled WGS sequence"/>
</dbReference>
<organism evidence="1 2">
    <name type="scientific">Actinoplanes lutulentus</name>
    <dbReference type="NCBI Taxonomy" id="1287878"/>
    <lineage>
        <taxon>Bacteria</taxon>
        <taxon>Bacillati</taxon>
        <taxon>Actinomycetota</taxon>
        <taxon>Actinomycetes</taxon>
        <taxon>Micromonosporales</taxon>
        <taxon>Micromonosporaceae</taxon>
        <taxon>Actinoplanes</taxon>
    </lineage>
</organism>
<keyword evidence="2" id="KW-1185">Reference proteome</keyword>
<dbReference type="EMBL" id="QLMJ01000004">
    <property type="protein sequence ID" value="RAK39742.1"/>
    <property type="molecule type" value="Genomic_DNA"/>
</dbReference>
<protein>
    <submittedName>
        <fullName evidence="1">Uncharacterized protein</fullName>
    </submittedName>
</protein>
<sequence>MSLINQQRIRIASTAVGSRDPWAGFCPCCQWGGTFLSWLDAMTWAALHARQDHCRFCIDTQMPAGREDVLGELYERCPVCTIPCADCDGLAVYPANYNTPTELVDDLAVLRLTPIFCDGCHGVAAVIPLDPEVLA</sequence>
<comment type="caution">
    <text evidence="1">The sequence shown here is derived from an EMBL/GenBank/DDBJ whole genome shotgun (WGS) entry which is preliminary data.</text>
</comment>
<evidence type="ECO:0000313" key="2">
    <source>
        <dbReference type="Proteomes" id="UP000249341"/>
    </source>
</evidence>
<accession>A0A327ZEU4</accession>
<reference evidence="1 2" key="1">
    <citation type="submission" date="2018-06" db="EMBL/GenBank/DDBJ databases">
        <title>Genomic Encyclopedia of Type Strains, Phase III (KMG-III): the genomes of soil and plant-associated and newly described type strains.</title>
        <authorList>
            <person name="Whitman W."/>
        </authorList>
    </citation>
    <scope>NUCLEOTIDE SEQUENCE [LARGE SCALE GENOMIC DNA]</scope>
    <source>
        <strain evidence="1 2">CGMCC 4.7090</strain>
    </source>
</reference>
<gene>
    <name evidence="1" type="ORF">B0I29_104280</name>
</gene>
<dbReference type="RefSeq" id="WP_111648944.1">
    <property type="nucleotide sequence ID" value="NZ_JACHWI010000001.1"/>
</dbReference>
<name>A0A327ZEU4_9ACTN</name>
<evidence type="ECO:0000313" key="1">
    <source>
        <dbReference type="EMBL" id="RAK39742.1"/>
    </source>
</evidence>
<proteinExistence type="predicted"/>